<accession>A0A367GLE7</accession>
<gene>
    <name evidence="1" type="ORF">DJ568_16305</name>
</gene>
<dbReference type="AlphaFoldDB" id="A0A367GLE7"/>
<proteinExistence type="predicted"/>
<organism evidence="1 2">
    <name type="scientific">Mucilaginibacter hurinus</name>
    <dbReference type="NCBI Taxonomy" id="2201324"/>
    <lineage>
        <taxon>Bacteria</taxon>
        <taxon>Pseudomonadati</taxon>
        <taxon>Bacteroidota</taxon>
        <taxon>Sphingobacteriia</taxon>
        <taxon>Sphingobacteriales</taxon>
        <taxon>Sphingobacteriaceae</taxon>
        <taxon>Mucilaginibacter</taxon>
    </lineage>
</organism>
<name>A0A367GLE7_9SPHI</name>
<evidence type="ECO:0000313" key="1">
    <source>
        <dbReference type="EMBL" id="RCH53798.1"/>
    </source>
</evidence>
<dbReference type="EMBL" id="QGDC01000010">
    <property type="protein sequence ID" value="RCH53798.1"/>
    <property type="molecule type" value="Genomic_DNA"/>
</dbReference>
<comment type="caution">
    <text evidence="1">The sequence shown here is derived from an EMBL/GenBank/DDBJ whole genome shotgun (WGS) entry which is preliminary data.</text>
</comment>
<sequence length="60" mass="6896">MIAVKYVLLVKIENDSLSTFICRKWLGCSPSERIVNNKVKTLSKYSKRIHPEKEQTGNSN</sequence>
<keyword evidence="2" id="KW-1185">Reference proteome</keyword>
<reference evidence="1 2" key="1">
    <citation type="submission" date="2018-05" db="EMBL/GenBank/DDBJ databases">
        <title>Mucilaginibacter hurinus sp. nov., isolated from briquette warehouse soil.</title>
        <authorList>
            <person name="Choi L."/>
        </authorList>
    </citation>
    <scope>NUCLEOTIDE SEQUENCE [LARGE SCALE GENOMIC DNA]</scope>
    <source>
        <strain evidence="1 2">ZR32</strain>
    </source>
</reference>
<protein>
    <submittedName>
        <fullName evidence="1">Uncharacterized protein</fullName>
    </submittedName>
</protein>
<evidence type="ECO:0000313" key="2">
    <source>
        <dbReference type="Proteomes" id="UP000253209"/>
    </source>
</evidence>
<dbReference type="Proteomes" id="UP000253209">
    <property type="component" value="Unassembled WGS sequence"/>
</dbReference>